<evidence type="ECO:0000313" key="3">
    <source>
        <dbReference type="Proteomes" id="UP001156836"/>
    </source>
</evidence>
<dbReference type="RefSeq" id="WP_083930244.1">
    <property type="nucleotide sequence ID" value="NZ_BSOZ01000009.1"/>
</dbReference>
<dbReference type="Proteomes" id="UP001156836">
    <property type="component" value="Unassembled WGS sequence"/>
</dbReference>
<accession>A0ABQ6BR71</accession>
<dbReference type="PANTHER" id="PTHR43242:SF1">
    <property type="entry name" value="NAD(P)-BINDING ROSSMANN-FOLD SUPERFAMILY PROTEIN"/>
    <property type="match status" value="1"/>
</dbReference>
<keyword evidence="3" id="KW-1185">Reference proteome</keyword>
<gene>
    <name evidence="2" type="ORF">GCM10007860_09710</name>
</gene>
<dbReference type="SUPFAM" id="SSF51735">
    <property type="entry name" value="NAD(P)-binding Rossmann-fold domains"/>
    <property type="match status" value="1"/>
</dbReference>
<dbReference type="InterPro" id="IPR029903">
    <property type="entry name" value="RmlD-like-bd"/>
</dbReference>
<dbReference type="Gene3D" id="3.40.50.720">
    <property type="entry name" value="NAD(P)-binding Rossmann-like Domain"/>
    <property type="match status" value="1"/>
</dbReference>
<evidence type="ECO:0000259" key="1">
    <source>
        <dbReference type="Pfam" id="PF04321"/>
    </source>
</evidence>
<comment type="caution">
    <text evidence="2">The sequence shown here is derived from an EMBL/GenBank/DDBJ whole genome shotgun (WGS) entry which is preliminary data.</text>
</comment>
<dbReference type="PANTHER" id="PTHR43242">
    <property type="entry name" value="NAD(P)-BINDING ROSSMANN-FOLD SUPERFAMILY PROTEIN"/>
    <property type="match status" value="1"/>
</dbReference>
<protein>
    <submittedName>
        <fullName evidence="2">Capsular polysaccharide biosynthesis protein</fullName>
    </submittedName>
</protein>
<dbReference type="Pfam" id="PF04321">
    <property type="entry name" value="RmlD_sub_bind"/>
    <property type="match status" value="1"/>
</dbReference>
<organism evidence="2 3">
    <name type="scientific">Chitiniphilus shinanonensis</name>
    <dbReference type="NCBI Taxonomy" id="553088"/>
    <lineage>
        <taxon>Bacteria</taxon>
        <taxon>Pseudomonadati</taxon>
        <taxon>Pseudomonadota</taxon>
        <taxon>Betaproteobacteria</taxon>
        <taxon>Neisseriales</taxon>
        <taxon>Chitinibacteraceae</taxon>
        <taxon>Chitiniphilus</taxon>
    </lineage>
</organism>
<dbReference type="EMBL" id="BSOZ01000009">
    <property type="protein sequence ID" value="GLS03826.1"/>
    <property type="molecule type" value="Genomic_DNA"/>
</dbReference>
<sequence>MKFFVIGSHGYVATQMLSRLKQKKMGFVAVSRTPREEEHALNLETPEIFNYSLISRGDVILMLAANSSPDFCRDHHELAWKTNVIGSSAFISRCIERGGRVIFFSSDTVYGEQSSMCNESSKCNPVGEYALMKREVEQRFKEESSFKTIRLSYVFSRDDKFTKYLVTCSDRSEPAELFHPFMRAVVHRDDIVEGAISLGENWDSFPERIINFGGPEVISRIEFADILRSTALPHLKYIVQEPSADFFKNRPKYISMASSILPRLLGRASSTLAKAAKLEF</sequence>
<proteinExistence type="predicted"/>
<feature type="domain" description="RmlD-like substrate binding" evidence="1">
    <location>
        <begin position="1"/>
        <end position="258"/>
    </location>
</feature>
<evidence type="ECO:0000313" key="2">
    <source>
        <dbReference type="EMBL" id="GLS03826.1"/>
    </source>
</evidence>
<name>A0ABQ6BR71_9NEIS</name>
<dbReference type="InterPro" id="IPR036291">
    <property type="entry name" value="NAD(P)-bd_dom_sf"/>
</dbReference>
<reference evidence="3" key="1">
    <citation type="journal article" date="2019" name="Int. J. Syst. Evol. Microbiol.">
        <title>The Global Catalogue of Microorganisms (GCM) 10K type strain sequencing project: providing services to taxonomists for standard genome sequencing and annotation.</title>
        <authorList>
            <consortium name="The Broad Institute Genomics Platform"/>
            <consortium name="The Broad Institute Genome Sequencing Center for Infectious Disease"/>
            <person name="Wu L."/>
            <person name="Ma J."/>
        </authorList>
    </citation>
    <scope>NUCLEOTIDE SEQUENCE [LARGE SCALE GENOMIC DNA]</scope>
    <source>
        <strain evidence="3">NBRC 104970</strain>
    </source>
</reference>